<feature type="region of interest" description="Disordered" evidence="1">
    <location>
        <begin position="180"/>
        <end position="260"/>
    </location>
</feature>
<name>G0U2B0_TRYVY</name>
<organism evidence="2">
    <name type="scientific">Trypanosoma vivax (strain Y486)</name>
    <dbReference type="NCBI Taxonomy" id="1055687"/>
    <lineage>
        <taxon>Eukaryota</taxon>
        <taxon>Discoba</taxon>
        <taxon>Euglenozoa</taxon>
        <taxon>Kinetoplastea</taxon>
        <taxon>Metakinetoplastina</taxon>
        <taxon>Trypanosomatida</taxon>
        <taxon>Trypanosomatidae</taxon>
        <taxon>Trypanosoma</taxon>
        <taxon>Duttonella</taxon>
    </lineage>
</organism>
<evidence type="ECO:0000313" key="2">
    <source>
        <dbReference type="EMBL" id="CCC50413.1"/>
    </source>
</evidence>
<dbReference type="AlphaFoldDB" id="G0U2B0"/>
<feature type="region of interest" description="Disordered" evidence="1">
    <location>
        <begin position="152"/>
        <end position="171"/>
    </location>
</feature>
<sequence length="334" mass="37066">MAGYGSGLLHICYLPHVASDIHSRFICPLPSQMSLRVGNVRGAEPIDRRNFWVAPPVVHVVNRHSPAEVPLNLSVIVARTAQRVEISSFTKPISTLSEDTGSALALDTSVPPFFKVHVYVWNDTTLREIVEEVMHSSAAARCIFLSPTSSISLPSHSQSDQKGDESTDEEYNDVIDARSECEVEIRHENDVEKLTNGESSGRLSNAEGDSVSSVPPLKRGRVEVDVSSGDDDDDNQEEEVRPQRPATEIAEDVSDRSTLQPPSTVRVLRAFVDDNRRPQIDNITALRIDKPVFHKGDFITIKELRFPRKGLRGWRSGDMLVLVPVFPRNLATGR</sequence>
<evidence type="ECO:0000256" key="1">
    <source>
        <dbReference type="SAM" id="MobiDB-lite"/>
    </source>
</evidence>
<dbReference type="VEuPathDB" id="TriTrypDB:TvY486_0902350"/>
<reference evidence="2" key="1">
    <citation type="journal article" date="2012" name="Proc. Natl. Acad. Sci. U.S.A.">
        <title>Antigenic diversity is generated by distinct evolutionary mechanisms in African trypanosome species.</title>
        <authorList>
            <person name="Jackson A.P."/>
            <person name="Berry A."/>
            <person name="Aslett M."/>
            <person name="Allison H.C."/>
            <person name="Burton P."/>
            <person name="Vavrova-Anderson J."/>
            <person name="Brown R."/>
            <person name="Browne H."/>
            <person name="Corton N."/>
            <person name="Hauser H."/>
            <person name="Gamble J."/>
            <person name="Gilderthorp R."/>
            <person name="Marcello L."/>
            <person name="McQuillan J."/>
            <person name="Otto T.D."/>
            <person name="Quail M.A."/>
            <person name="Sanders M.J."/>
            <person name="van Tonder A."/>
            <person name="Ginger M.L."/>
            <person name="Field M.C."/>
            <person name="Barry J.D."/>
            <person name="Hertz-Fowler C."/>
            <person name="Berriman M."/>
        </authorList>
    </citation>
    <scope>NUCLEOTIDE SEQUENCE</scope>
    <source>
        <strain evidence="2">Y486</strain>
    </source>
</reference>
<gene>
    <name evidence="2" type="ORF">TVY486_0902350</name>
</gene>
<accession>G0U2B0</accession>
<protein>
    <submittedName>
        <fullName evidence="2">Uncharacterized protein</fullName>
    </submittedName>
</protein>
<feature type="compositionally biased region" description="Basic and acidic residues" evidence="1">
    <location>
        <begin position="180"/>
        <end position="195"/>
    </location>
</feature>
<feature type="compositionally biased region" description="Acidic residues" evidence="1">
    <location>
        <begin position="228"/>
        <end position="237"/>
    </location>
</feature>
<dbReference type="EMBL" id="HE573025">
    <property type="protein sequence ID" value="CCC50413.1"/>
    <property type="molecule type" value="Genomic_DNA"/>
</dbReference>
<proteinExistence type="predicted"/>